<reference evidence="4" key="1">
    <citation type="journal article" date="2019" name="Int. J. Syst. Evol. Microbiol.">
        <title>The Global Catalogue of Microorganisms (GCM) 10K type strain sequencing project: providing services to taxonomists for standard genome sequencing and annotation.</title>
        <authorList>
            <consortium name="The Broad Institute Genomics Platform"/>
            <consortium name="The Broad Institute Genome Sequencing Center for Infectious Disease"/>
            <person name="Wu L."/>
            <person name="Ma J."/>
        </authorList>
    </citation>
    <scope>NUCLEOTIDE SEQUENCE [LARGE SCALE GENOMIC DNA]</scope>
    <source>
        <strain evidence="4">NCAIM B.01391</strain>
    </source>
</reference>
<dbReference type="Pfam" id="PF04480">
    <property type="entry name" value="DUF559"/>
    <property type="match status" value="1"/>
</dbReference>
<keyword evidence="3" id="KW-0378">Hydrolase</keyword>
<evidence type="ECO:0000313" key="4">
    <source>
        <dbReference type="Proteomes" id="UP001596053"/>
    </source>
</evidence>
<evidence type="ECO:0000313" key="3">
    <source>
        <dbReference type="EMBL" id="MFC5419220.1"/>
    </source>
</evidence>
<name>A0ABW0IQE5_9HYPH</name>
<dbReference type="InterPro" id="IPR047216">
    <property type="entry name" value="Endonuclease_DUF559_bact"/>
</dbReference>
<dbReference type="SUPFAM" id="SSF52980">
    <property type="entry name" value="Restriction endonuclease-like"/>
    <property type="match status" value="1"/>
</dbReference>
<organism evidence="3 4">
    <name type="scientific">Bosea eneae</name>
    <dbReference type="NCBI Taxonomy" id="151454"/>
    <lineage>
        <taxon>Bacteria</taxon>
        <taxon>Pseudomonadati</taxon>
        <taxon>Pseudomonadota</taxon>
        <taxon>Alphaproteobacteria</taxon>
        <taxon>Hyphomicrobiales</taxon>
        <taxon>Boseaceae</taxon>
        <taxon>Bosea</taxon>
    </lineage>
</organism>
<proteinExistence type="predicted"/>
<dbReference type="CDD" id="cd01038">
    <property type="entry name" value="Endonuclease_DUF559"/>
    <property type="match status" value="1"/>
</dbReference>
<keyword evidence="3" id="KW-0255">Endonuclease</keyword>
<dbReference type="EMBL" id="JBHSLW010000009">
    <property type="protein sequence ID" value="MFC5419220.1"/>
    <property type="molecule type" value="Genomic_DNA"/>
</dbReference>
<keyword evidence="4" id="KW-1185">Reference proteome</keyword>
<dbReference type="Proteomes" id="UP001596053">
    <property type="component" value="Unassembled WGS sequence"/>
</dbReference>
<comment type="caution">
    <text evidence="3">The sequence shown here is derived from an EMBL/GenBank/DDBJ whole genome shotgun (WGS) entry which is preliminary data.</text>
</comment>
<feature type="domain" description="DUF559" evidence="2">
    <location>
        <begin position="15"/>
        <end position="123"/>
    </location>
</feature>
<evidence type="ECO:0000256" key="1">
    <source>
        <dbReference type="SAM" id="MobiDB-lite"/>
    </source>
</evidence>
<evidence type="ECO:0000259" key="2">
    <source>
        <dbReference type="Pfam" id="PF04480"/>
    </source>
</evidence>
<keyword evidence="3" id="KW-0540">Nuclease</keyword>
<feature type="region of interest" description="Disordered" evidence="1">
    <location>
        <begin position="1"/>
        <end position="24"/>
    </location>
</feature>
<gene>
    <name evidence="3" type="ORF">ACFPOB_06535</name>
</gene>
<feature type="compositionally biased region" description="Basic and acidic residues" evidence="1">
    <location>
        <begin position="1"/>
        <end position="10"/>
    </location>
</feature>
<dbReference type="PANTHER" id="PTHR38590:SF1">
    <property type="entry name" value="BLL0828 PROTEIN"/>
    <property type="match status" value="1"/>
</dbReference>
<protein>
    <submittedName>
        <fullName evidence="3">Endonuclease domain-containing protein</fullName>
    </submittedName>
</protein>
<feature type="region of interest" description="Disordered" evidence="1">
    <location>
        <begin position="126"/>
        <end position="147"/>
    </location>
</feature>
<sequence>MPWVQAKDRIASGAAKRNAPTLRRAPTQPEKRLWMLLRRRLPQQGRHFRRQVALGSYVVDFVCFGAHLVIEVDGDQHGHDVAARYDAERSTWLESQGFRVLRFTNRQVMTDADMVVDTIFAALTNNLEPSHTTPTPNPSPQGGGEER</sequence>
<dbReference type="RefSeq" id="WP_377796862.1">
    <property type="nucleotide sequence ID" value="NZ_JBHSLW010000009.1"/>
</dbReference>
<accession>A0ABW0IQE5</accession>
<dbReference type="PANTHER" id="PTHR38590">
    <property type="entry name" value="BLL0828 PROTEIN"/>
    <property type="match status" value="1"/>
</dbReference>
<dbReference type="Gene3D" id="3.40.960.10">
    <property type="entry name" value="VSR Endonuclease"/>
    <property type="match status" value="1"/>
</dbReference>
<dbReference type="InterPro" id="IPR011335">
    <property type="entry name" value="Restrct_endonuc-II-like"/>
</dbReference>
<dbReference type="GO" id="GO:0004519">
    <property type="term" value="F:endonuclease activity"/>
    <property type="evidence" value="ECO:0007669"/>
    <property type="project" value="UniProtKB-KW"/>
</dbReference>
<dbReference type="InterPro" id="IPR007569">
    <property type="entry name" value="DUF559"/>
</dbReference>